<feature type="domain" description="Phytase-like" evidence="3">
    <location>
        <begin position="56"/>
        <end position="368"/>
    </location>
</feature>
<dbReference type="InterPro" id="IPR027372">
    <property type="entry name" value="Phytase-like_dom"/>
</dbReference>
<dbReference type="Proteomes" id="UP001267710">
    <property type="component" value="Unassembled WGS sequence"/>
</dbReference>
<dbReference type="SUPFAM" id="SSF82171">
    <property type="entry name" value="DPP6 N-terminal domain-like"/>
    <property type="match status" value="1"/>
</dbReference>
<dbReference type="PROSITE" id="PS51257">
    <property type="entry name" value="PROKAR_LIPOPROTEIN"/>
    <property type="match status" value="1"/>
</dbReference>
<accession>A0ABU1I7J0</accession>
<dbReference type="Pfam" id="PF13449">
    <property type="entry name" value="Phytase-like"/>
    <property type="match status" value="1"/>
</dbReference>
<organism evidence="4 5">
    <name type="scientific">Paracidovorax wautersii</name>
    <dbReference type="NCBI Taxonomy" id="1177982"/>
    <lineage>
        <taxon>Bacteria</taxon>
        <taxon>Pseudomonadati</taxon>
        <taxon>Pseudomonadota</taxon>
        <taxon>Betaproteobacteria</taxon>
        <taxon>Burkholderiales</taxon>
        <taxon>Comamonadaceae</taxon>
        <taxon>Paracidovorax</taxon>
    </lineage>
</organism>
<feature type="chain" id="PRO_5047218579" description="Phytase-like domain-containing protein" evidence="2">
    <location>
        <begin position="32"/>
        <end position="389"/>
    </location>
</feature>
<protein>
    <recommendedName>
        <fullName evidence="3">Phytase-like domain-containing protein</fullName>
    </recommendedName>
</protein>
<gene>
    <name evidence="4" type="ORF">QE399_000635</name>
</gene>
<keyword evidence="5" id="KW-1185">Reference proteome</keyword>
<keyword evidence="2" id="KW-0732">Signal</keyword>
<evidence type="ECO:0000313" key="4">
    <source>
        <dbReference type="EMBL" id="MDR6212946.1"/>
    </source>
</evidence>
<proteinExistence type="predicted"/>
<evidence type="ECO:0000259" key="3">
    <source>
        <dbReference type="Pfam" id="PF13449"/>
    </source>
</evidence>
<reference evidence="4 5" key="1">
    <citation type="submission" date="2023-08" db="EMBL/GenBank/DDBJ databases">
        <title>Functional and genomic diversity of the sorghum phyllosphere microbiome.</title>
        <authorList>
            <person name="Shade A."/>
        </authorList>
    </citation>
    <scope>NUCLEOTIDE SEQUENCE [LARGE SCALE GENOMIC DNA]</scope>
    <source>
        <strain evidence="4 5">SORGH_AS_0335</strain>
    </source>
</reference>
<evidence type="ECO:0000256" key="2">
    <source>
        <dbReference type="SAM" id="SignalP"/>
    </source>
</evidence>
<evidence type="ECO:0000313" key="5">
    <source>
        <dbReference type="Proteomes" id="UP001267710"/>
    </source>
</evidence>
<sequence>MAWNPSRFRAALPALLAAVLAAGCASPGAPPAPTAPPGLRLIGTAAIPPGTDVLGTPFGGISGIDYDPATGRWLLISDDRSALQPARVYTAQLHYTAHGLDTPVLTGTYTLRHANGRPYPSPRRPEAGMDVPDAEAVRWLPGSGGHFLWTSEGDFARGFGPQLRENRLGGSAVRDLPLPDSFQPDPAHRRGPRANTTLEGLAFAPDGRTAWLGMEMAWRQDGPVPTPGAPGGPLRITALDVATGRPLRQIAYVPDAVHHARRIPWGPQLNGVSEILDDGPHHLLVLERSYSAGAGFGARLYRIDTRTGTDTQALPALAPGNHVPVSKTLVADLATLGAGALDNLEGMAWGPPLAGGGRVIVFVSDDNFNPAQTTQFIAVEYPPGGAEGR</sequence>
<feature type="region of interest" description="Disordered" evidence="1">
    <location>
        <begin position="171"/>
        <end position="193"/>
    </location>
</feature>
<dbReference type="EMBL" id="JAVIZX010000001">
    <property type="protein sequence ID" value="MDR6212946.1"/>
    <property type="molecule type" value="Genomic_DNA"/>
</dbReference>
<name>A0ABU1I7J0_9BURK</name>
<dbReference type="RefSeq" id="WP_309826042.1">
    <property type="nucleotide sequence ID" value="NZ_JAVIZX010000001.1"/>
</dbReference>
<feature type="signal peptide" evidence="2">
    <location>
        <begin position="1"/>
        <end position="31"/>
    </location>
</feature>
<comment type="caution">
    <text evidence="4">The sequence shown here is derived from an EMBL/GenBank/DDBJ whole genome shotgun (WGS) entry which is preliminary data.</text>
</comment>
<evidence type="ECO:0000256" key="1">
    <source>
        <dbReference type="SAM" id="MobiDB-lite"/>
    </source>
</evidence>